<protein>
    <submittedName>
        <fullName evidence="1">Type VI secretion system baseplate subunit TssK</fullName>
    </submittedName>
</protein>
<gene>
    <name evidence="1" type="ORF">H9814_07995</name>
</gene>
<comment type="caution">
    <text evidence="1">The sequence shown here is derived from an EMBL/GenBank/DDBJ whole genome shotgun (WGS) entry which is preliminary data.</text>
</comment>
<evidence type="ECO:0000313" key="2">
    <source>
        <dbReference type="Proteomes" id="UP000824028"/>
    </source>
</evidence>
<sequence>MELTAETFISLDRTFDLRQQVAMRLAAGGMRAGRIPYAEFCNKGVFVRNSFQMDRFRCTALLPSGKILDIDEPMSIKIPMLYGNLYYLTVGPGTGITEFEYEGVPFIRPEHTYAIQTAEELAEADRLPVVRFSVTDGVFNLDENYIPPCLSLESEPRFADYLTDYTVWMEKLATHANLEEGEGKRLFMRYLFLLKGYHLQNPLQDFILFTQEMAQAIDYYVMTPHNGHRDIPQPAWHDIQRWLEWLKNYFDGAVSILNTVVLEDHSINFDELKAQIKAEIYERLNPELYERLITDLKENLHRELNEELMKALTEYFDSTMKPELYERLSAELGQQLRDDLYKALYDALYNALYVPPEKEEEFIPLI</sequence>
<dbReference type="AlphaFoldDB" id="A0A9D2E9Y4"/>
<reference evidence="1" key="2">
    <citation type="submission" date="2021-04" db="EMBL/GenBank/DDBJ databases">
        <authorList>
            <person name="Gilroy R."/>
        </authorList>
    </citation>
    <scope>NUCLEOTIDE SEQUENCE</scope>
    <source>
        <strain evidence="1">ChiHjej9B8-1298</strain>
    </source>
</reference>
<dbReference type="EMBL" id="DXBX01000062">
    <property type="protein sequence ID" value="HIZ33461.1"/>
    <property type="molecule type" value="Genomic_DNA"/>
</dbReference>
<reference evidence="1" key="1">
    <citation type="journal article" date="2021" name="PeerJ">
        <title>Extensive microbial diversity within the chicken gut microbiome revealed by metagenomics and culture.</title>
        <authorList>
            <person name="Gilroy R."/>
            <person name="Ravi A."/>
            <person name="Getino M."/>
            <person name="Pursley I."/>
            <person name="Horton D.L."/>
            <person name="Alikhan N.F."/>
            <person name="Baker D."/>
            <person name="Gharbi K."/>
            <person name="Hall N."/>
            <person name="Watson M."/>
            <person name="Adriaenssens E.M."/>
            <person name="Foster-Nyarko E."/>
            <person name="Jarju S."/>
            <person name="Secka A."/>
            <person name="Antonio M."/>
            <person name="Oren A."/>
            <person name="Chaudhuri R.R."/>
            <person name="La Ragione R."/>
            <person name="Hildebrand F."/>
            <person name="Pallen M.J."/>
        </authorList>
    </citation>
    <scope>NUCLEOTIDE SEQUENCE</scope>
    <source>
        <strain evidence="1">ChiHjej9B8-1298</strain>
    </source>
</reference>
<name>A0A9D2E9Y4_9BACE</name>
<proteinExistence type="predicted"/>
<dbReference type="Proteomes" id="UP000824028">
    <property type="component" value="Unassembled WGS sequence"/>
</dbReference>
<evidence type="ECO:0000313" key="1">
    <source>
        <dbReference type="EMBL" id="HIZ33461.1"/>
    </source>
</evidence>
<accession>A0A9D2E9Y4</accession>
<organism evidence="1 2">
    <name type="scientific">Candidatus Bacteroides merdigallinarum</name>
    <dbReference type="NCBI Taxonomy" id="2838473"/>
    <lineage>
        <taxon>Bacteria</taxon>
        <taxon>Pseudomonadati</taxon>
        <taxon>Bacteroidota</taxon>
        <taxon>Bacteroidia</taxon>
        <taxon>Bacteroidales</taxon>
        <taxon>Bacteroidaceae</taxon>
        <taxon>Bacteroides</taxon>
    </lineage>
</organism>